<sequence length="162" mass="18522">MKRWDQRPFEIKNLFNPAFCGVILYRAMQGYEEVNSEGMPFSIALLILPLCLHKDSREIIASNPRRYLLKTIDQHPQILINFAQRARDLMPYALEAFGLLMERGCFKVSTSGCLQTVPRKVRKTISGSPETISCQRVARLVGKEFAHISDRATIYTTFGVRP</sequence>
<dbReference type="Proteomes" id="UP000532147">
    <property type="component" value="Unassembled WGS sequence"/>
</dbReference>
<name>A0A8E4GMU4_9GAMM</name>
<proteinExistence type="predicted"/>
<dbReference type="AlphaFoldDB" id="A0A8E4GMU4"/>
<comment type="caution">
    <text evidence="1">The sequence shown here is derived from an EMBL/GenBank/DDBJ whole genome shotgun (WGS) entry which is preliminary data.</text>
</comment>
<dbReference type="Pfam" id="PF20131">
    <property type="entry name" value="MC3"/>
    <property type="match status" value="1"/>
</dbReference>
<protein>
    <submittedName>
        <fullName evidence="1">Uncharacterized protein</fullName>
    </submittedName>
</protein>
<dbReference type="EMBL" id="JABERH010000031">
    <property type="protein sequence ID" value="NNH39586.1"/>
    <property type="molecule type" value="Genomic_DNA"/>
</dbReference>
<dbReference type="InterPro" id="IPR045390">
    <property type="entry name" value="ABC-3C_MC3"/>
</dbReference>
<reference evidence="1 2" key="1">
    <citation type="submission" date="2020-04" db="EMBL/GenBank/DDBJ databases">
        <title>Acinetobacter Taxon 24.</title>
        <authorList>
            <person name="Nemec A."/>
            <person name="Radolfova-Krizova L."/>
            <person name="Higgins P.G."/>
            <person name="Spanelova P."/>
        </authorList>
    </citation>
    <scope>NUCLEOTIDE SEQUENCE [LARGE SCALE GENOMIC DNA]</scope>
    <source>
        <strain evidence="1 2">ANC 4280</strain>
    </source>
</reference>
<accession>A0A8E4GMU4</accession>
<evidence type="ECO:0000313" key="2">
    <source>
        <dbReference type="Proteomes" id="UP000532147"/>
    </source>
</evidence>
<evidence type="ECO:0000313" key="1">
    <source>
        <dbReference type="EMBL" id="NNH39586.1"/>
    </source>
</evidence>
<dbReference type="RefSeq" id="WP_171535084.1">
    <property type="nucleotide sequence ID" value="NZ_JABERH010000031.1"/>
</dbReference>
<gene>
    <name evidence="1" type="ORF">HLH11_13260</name>
</gene>
<organism evidence="1 2">
    <name type="scientific">Acinetobacter terrae</name>
    <dbReference type="NCBI Taxonomy" id="2731247"/>
    <lineage>
        <taxon>Bacteria</taxon>
        <taxon>Pseudomonadati</taxon>
        <taxon>Pseudomonadota</taxon>
        <taxon>Gammaproteobacteria</taxon>
        <taxon>Moraxellales</taxon>
        <taxon>Moraxellaceae</taxon>
        <taxon>Acinetobacter</taxon>
        <taxon>Acinetobacter Taxon 24</taxon>
    </lineage>
</organism>